<dbReference type="SUPFAM" id="SSF47413">
    <property type="entry name" value="lambda repressor-like DNA-binding domains"/>
    <property type="match status" value="2"/>
</dbReference>
<organism evidence="3 4">
    <name type="scientific">Candidatus Borkfalkia ceftriaxoniphila</name>
    <dbReference type="NCBI Taxonomy" id="2508949"/>
    <lineage>
        <taxon>Bacteria</taxon>
        <taxon>Bacillati</taxon>
        <taxon>Bacillota</taxon>
        <taxon>Clostridia</taxon>
        <taxon>Christensenellales</taxon>
        <taxon>Christensenellaceae</taxon>
        <taxon>Candidatus Borkfalkia</taxon>
    </lineage>
</organism>
<dbReference type="RefSeq" id="WP_129224464.1">
    <property type="nucleotide sequence ID" value="NZ_SDOZ01000002.1"/>
</dbReference>
<dbReference type="EMBL" id="SDOZ01000002">
    <property type="protein sequence ID" value="RXZ61620.1"/>
    <property type="molecule type" value="Genomic_DNA"/>
</dbReference>
<reference evidence="3 4" key="1">
    <citation type="journal article" date="2019" name="Gut">
        <title>Antibiotics-induced monodominance of a novel gut bacterial order.</title>
        <authorList>
            <person name="Hildebrand F."/>
            <person name="Moitinho-Silva L."/>
            <person name="Blasche S."/>
            <person name="Jahn M.T."/>
            <person name="Gossmann T.I."/>
            <person name="Heuerta-Cepas J."/>
            <person name="Hercog R."/>
            <person name="Luetge M."/>
            <person name="Bahram M."/>
            <person name="Pryszlak A."/>
            <person name="Alves R.J."/>
            <person name="Waszak S.M."/>
            <person name="Zhu A."/>
            <person name="Ye L."/>
            <person name="Costea P.I."/>
            <person name="Aalvink S."/>
            <person name="Belzer C."/>
            <person name="Forslund S.K."/>
            <person name="Sunagawa S."/>
            <person name="Hentschel U."/>
            <person name="Merten C."/>
            <person name="Patil K.R."/>
            <person name="Benes V."/>
            <person name="Bork P."/>
        </authorList>
    </citation>
    <scope>NUCLEOTIDE SEQUENCE [LARGE SCALE GENOMIC DNA]</scope>
    <source>
        <strain evidence="3 4">HDS1380</strain>
    </source>
</reference>
<dbReference type="GO" id="GO:0003677">
    <property type="term" value="F:DNA binding"/>
    <property type="evidence" value="ECO:0007669"/>
    <property type="project" value="UniProtKB-KW"/>
</dbReference>
<accession>A0A4Q2KCK1</accession>
<feature type="domain" description="HTH cro/C1-type" evidence="2">
    <location>
        <begin position="20"/>
        <end position="74"/>
    </location>
</feature>
<keyword evidence="1" id="KW-0238">DNA-binding</keyword>
<name>A0A4Q2KCK1_9FIRM</name>
<dbReference type="PANTHER" id="PTHR46558:SF11">
    <property type="entry name" value="HTH-TYPE TRANSCRIPTIONAL REGULATOR XRE"/>
    <property type="match status" value="1"/>
</dbReference>
<proteinExistence type="predicted"/>
<evidence type="ECO:0000259" key="2">
    <source>
        <dbReference type="PROSITE" id="PS50943"/>
    </source>
</evidence>
<keyword evidence="4" id="KW-1185">Reference proteome</keyword>
<dbReference type="OrthoDB" id="1766270at2"/>
<feature type="domain" description="HTH cro/C1-type" evidence="2">
    <location>
        <begin position="126"/>
        <end position="150"/>
    </location>
</feature>
<dbReference type="CDD" id="cd00093">
    <property type="entry name" value="HTH_XRE"/>
    <property type="match status" value="2"/>
</dbReference>
<dbReference type="InterPro" id="IPR010982">
    <property type="entry name" value="Lambda_DNA-bd_dom_sf"/>
</dbReference>
<evidence type="ECO:0000313" key="3">
    <source>
        <dbReference type="EMBL" id="RXZ61620.1"/>
    </source>
</evidence>
<protein>
    <recommendedName>
        <fullName evidence="2">HTH cro/C1-type domain-containing protein</fullName>
    </recommendedName>
</protein>
<evidence type="ECO:0000256" key="1">
    <source>
        <dbReference type="ARBA" id="ARBA00023125"/>
    </source>
</evidence>
<dbReference type="InterPro" id="IPR001387">
    <property type="entry name" value="Cro/C1-type_HTH"/>
</dbReference>
<dbReference type="SMART" id="SM00530">
    <property type="entry name" value="HTH_XRE"/>
    <property type="match status" value="2"/>
</dbReference>
<gene>
    <name evidence="3" type="ORF">ESZ91_04280</name>
</gene>
<sequence>MSRVPSDSHLKTSDLFKKRLNELIADLDCSIYEFAPKAHVSKGVITRATIYGIIPSVKPLIKIADTCEVSLEYLLGLTNETIFSPSILKVPFHIRINELRLERGVKFSQIGKQMPFSTNLFYDWQREHTLPSLEYLLAIANYFEVSIDYLLGRTDDKTN</sequence>
<dbReference type="PROSITE" id="PS50943">
    <property type="entry name" value="HTH_CROC1"/>
    <property type="match status" value="2"/>
</dbReference>
<dbReference type="PANTHER" id="PTHR46558">
    <property type="entry name" value="TRACRIPTIONAL REGULATORY PROTEIN-RELATED-RELATED"/>
    <property type="match status" value="1"/>
</dbReference>
<evidence type="ECO:0000313" key="4">
    <source>
        <dbReference type="Proteomes" id="UP000291269"/>
    </source>
</evidence>
<dbReference type="Proteomes" id="UP000291269">
    <property type="component" value="Unassembled WGS sequence"/>
</dbReference>
<comment type="caution">
    <text evidence="3">The sequence shown here is derived from an EMBL/GenBank/DDBJ whole genome shotgun (WGS) entry which is preliminary data.</text>
</comment>
<dbReference type="Gene3D" id="1.10.260.40">
    <property type="entry name" value="lambda repressor-like DNA-binding domains"/>
    <property type="match status" value="2"/>
</dbReference>
<dbReference type="AlphaFoldDB" id="A0A4Q2KCK1"/>